<accession>A0A6A6IE77</accession>
<dbReference type="Proteomes" id="UP000800094">
    <property type="component" value="Unassembled WGS sequence"/>
</dbReference>
<evidence type="ECO:0000313" key="2">
    <source>
        <dbReference type="EMBL" id="KAF2247870.1"/>
    </source>
</evidence>
<dbReference type="OrthoDB" id="5409477at2759"/>
<feature type="compositionally biased region" description="Basic and acidic residues" evidence="1">
    <location>
        <begin position="189"/>
        <end position="198"/>
    </location>
</feature>
<sequence length="230" mass="26093">EMDAAPNCAICNAPAYPECPCESERLQIAVKQAEQRAMEEKLAEIRDWVISHARQHILNAFERLTSTRKQAHSAYLASLPNYSIYMQYSGHPPIHPAYIDQLQRQIAEAHAELKRGIDADWRASVLRYPEVLDYFYSLVELRLPSERSPRVIEPPFAAAGYADRGYMDHSRLGKEKKKKRREASAAPPERGRHREEPMHAVVGRVMRGPPPVPTPPIGGGYPRPPGMYPF</sequence>
<organism evidence="2 3">
    <name type="scientific">Trematosphaeria pertusa</name>
    <dbReference type="NCBI Taxonomy" id="390896"/>
    <lineage>
        <taxon>Eukaryota</taxon>
        <taxon>Fungi</taxon>
        <taxon>Dikarya</taxon>
        <taxon>Ascomycota</taxon>
        <taxon>Pezizomycotina</taxon>
        <taxon>Dothideomycetes</taxon>
        <taxon>Pleosporomycetidae</taxon>
        <taxon>Pleosporales</taxon>
        <taxon>Massarineae</taxon>
        <taxon>Trematosphaeriaceae</taxon>
        <taxon>Trematosphaeria</taxon>
    </lineage>
</organism>
<reference evidence="2" key="1">
    <citation type="journal article" date="2020" name="Stud. Mycol.">
        <title>101 Dothideomycetes genomes: a test case for predicting lifestyles and emergence of pathogens.</title>
        <authorList>
            <person name="Haridas S."/>
            <person name="Albert R."/>
            <person name="Binder M."/>
            <person name="Bloem J."/>
            <person name="Labutti K."/>
            <person name="Salamov A."/>
            <person name="Andreopoulos B."/>
            <person name="Baker S."/>
            <person name="Barry K."/>
            <person name="Bills G."/>
            <person name="Bluhm B."/>
            <person name="Cannon C."/>
            <person name="Castanera R."/>
            <person name="Culley D."/>
            <person name="Daum C."/>
            <person name="Ezra D."/>
            <person name="Gonzalez J."/>
            <person name="Henrissat B."/>
            <person name="Kuo A."/>
            <person name="Liang C."/>
            <person name="Lipzen A."/>
            <person name="Lutzoni F."/>
            <person name="Magnuson J."/>
            <person name="Mondo S."/>
            <person name="Nolan M."/>
            <person name="Ohm R."/>
            <person name="Pangilinan J."/>
            <person name="Park H.-J."/>
            <person name="Ramirez L."/>
            <person name="Alfaro M."/>
            <person name="Sun H."/>
            <person name="Tritt A."/>
            <person name="Yoshinaga Y."/>
            <person name="Zwiers L.-H."/>
            <person name="Turgeon B."/>
            <person name="Goodwin S."/>
            <person name="Spatafora J."/>
            <person name="Crous P."/>
            <person name="Grigoriev I."/>
        </authorList>
    </citation>
    <scope>NUCLEOTIDE SEQUENCE</scope>
    <source>
        <strain evidence="2">CBS 122368</strain>
    </source>
</reference>
<feature type="non-terminal residue" evidence="2">
    <location>
        <position position="1"/>
    </location>
</feature>
<dbReference type="EMBL" id="ML987196">
    <property type="protein sequence ID" value="KAF2247870.1"/>
    <property type="molecule type" value="Genomic_DNA"/>
</dbReference>
<evidence type="ECO:0000256" key="1">
    <source>
        <dbReference type="SAM" id="MobiDB-lite"/>
    </source>
</evidence>
<gene>
    <name evidence="2" type="ORF">BU26DRAFT_428856</name>
</gene>
<proteinExistence type="predicted"/>
<protein>
    <submittedName>
        <fullName evidence="2">Uncharacterized protein</fullName>
    </submittedName>
</protein>
<name>A0A6A6IE77_9PLEO</name>
<dbReference type="AlphaFoldDB" id="A0A6A6IE77"/>
<feature type="region of interest" description="Disordered" evidence="1">
    <location>
        <begin position="167"/>
        <end position="230"/>
    </location>
</feature>
<keyword evidence="3" id="KW-1185">Reference proteome</keyword>
<feature type="compositionally biased region" description="Pro residues" evidence="1">
    <location>
        <begin position="208"/>
        <end position="230"/>
    </location>
</feature>
<evidence type="ECO:0000313" key="3">
    <source>
        <dbReference type="Proteomes" id="UP000800094"/>
    </source>
</evidence>
<dbReference type="GeneID" id="54577135"/>
<dbReference type="RefSeq" id="XP_033682874.1">
    <property type="nucleotide sequence ID" value="XM_033823805.1"/>
</dbReference>